<dbReference type="PANTHER" id="PTHR42881:SF2">
    <property type="entry name" value="PROLYL ENDOPEPTIDASE"/>
    <property type="match status" value="1"/>
</dbReference>
<dbReference type="Pfam" id="PF02897">
    <property type="entry name" value="Peptidase_S9_N"/>
    <property type="match status" value="1"/>
</dbReference>
<dbReference type="GO" id="GO:0005829">
    <property type="term" value="C:cytosol"/>
    <property type="evidence" value="ECO:0007669"/>
    <property type="project" value="TreeGrafter"/>
</dbReference>
<organism evidence="11 12">
    <name type="scientific">Alistipes finegoldii</name>
    <dbReference type="NCBI Taxonomy" id="214856"/>
    <lineage>
        <taxon>Bacteria</taxon>
        <taxon>Pseudomonadati</taxon>
        <taxon>Bacteroidota</taxon>
        <taxon>Bacteroidia</taxon>
        <taxon>Bacteroidales</taxon>
        <taxon>Rikenellaceae</taxon>
        <taxon>Alistipes</taxon>
    </lineage>
</organism>
<name>A0AAE4RWG2_9BACT</name>
<evidence type="ECO:0000256" key="5">
    <source>
        <dbReference type="ARBA" id="ARBA00022801"/>
    </source>
</evidence>
<dbReference type="EMBL" id="JAWDES010000003">
    <property type="protein sequence ID" value="MDU0258812.1"/>
    <property type="molecule type" value="Genomic_DNA"/>
</dbReference>
<evidence type="ECO:0000256" key="3">
    <source>
        <dbReference type="ARBA" id="ARBA00011897"/>
    </source>
</evidence>
<sequence length="713" mass="79294">MMRLPRMAAALAGAAAILTGCSNMKQIKHMPYPRTERTDVTDNYFGTEVPDPYRWLEDDNSEATAAWVKAQNVVTQDYLSQIPFRGAIRERLTELWNYPKEGIPAKHGDAWYYFYNDGLRNQSVLYRTAQPGGEGEVFIDPNTLSEDGTVALSGVTFSKDGKYCAYSVAASGSDWVEIRVMNTADRTLTSDRINWVKFSGAEWAPDSKGFYYSAYDAPQKGVFSSQNQFQKVYYHRLGTPQSADWLIYADAEHPLRYFSPWPSKDGQWLFIVASEGTSGTEVLYKKVSEPKFRTLLPGFDADYAPVECRDGQLYYVTNRDASNYALMKVDLNDPSKVSTVIPESGGKLLEGVGSAGGYLFATYLEHAQSKVCQYGFDGKLVREVELPAIGTVSGFDGEKDDTELYYSLTNYIAPATIYKYDIAGGASTLYKAPAVNFDPSLFTTEQVFYTSKDGTKVPMFITRRKDMKLDGGNPCYLYAYGGFQINQTPAFRPSAMMFVEQGGIYCVANLRGGSEYGEAWHKAGMLENKQNVFDDFIAAAEYLIAEKYTSSDKLAIAGGSNGGLLVGACEVQRPDLYAVCLPAVGVMDMLRYHKFTIGWGWAVEYGSSENGEQFDYIYKYSPLHNIREGVKYPATLVTTADHDDRVVPAHSFKFAAQMQHCQAGDAPVLIRIESNAGHGAGKPTSKRIAEEADTYSFLFQNIGVPYKEVKKQK</sequence>
<evidence type="ECO:0000256" key="6">
    <source>
        <dbReference type="ARBA" id="ARBA00022825"/>
    </source>
</evidence>
<feature type="domain" description="Peptidase S9A N-terminal" evidence="10">
    <location>
        <begin position="36"/>
        <end position="432"/>
    </location>
</feature>
<dbReference type="InterPro" id="IPR002471">
    <property type="entry name" value="Pept_S9_AS"/>
</dbReference>
<evidence type="ECO:0000256" key="2">
    <source>
        <dbReference type="ARBA" id="ARBA00005228"/>
    </source>
</evidence>
<dbReference type="PANTHER" id="PTHR42881">
    <property type="entry name" value="PROLYL ENDOPEPTIDASE"/>
    <property type="match status" value="1"/>
</dbReference>
<comment type="function">
    <text evidence="7">Cleaves peptide bonds on the C-terminal side of prolyl residues within peptides that are up to approximately 30 amino acids long. Has an absolute requirement for an X-Pro bond in the trans configuration immediately preceding the Pro-Y scissible bond.</text>
</comment>
<feature type="domain" description="Peptidase S9 prolyl oligopeptidase catalytic" evidence="9">
    <location>
        <begin position="491"/>
        <end position="703"/>
    </location>
</feature>
<evidence type="ECO:0000313" key="12">
    <source>
        <dbReference type="Proteomes" id="UP001181347"/>
    </source>
</evidence>
<dbReference type="PROSITE" id="PS51257">
    <property type="entry name" value="PROKAR_LIPOPROTEIN"/>
    <property type="match status" value="1"/>
</dbReference>
<evidence type="ECO:0000256" key="1">
    <source>
        <dbReference type="ARBA" id="ARBA00001070"/>
    </source>
</evidence>
<keyword evidence="4" id="KW-0645">Protease</keyword>
<evidence type="ECO:0000259" key="9">
    <source>
        <dbReference type="Pfam" id="PF00326"/>
    </source>
</evidence>
<dbReference type="Gene3D" id="3.40.50.1820">
    <property type="entry name" value="alpha/beta hydrolase"/>
    <property type="match status" value="1"/>
</dbReference>
<reference evidence="11" key="1">
    <citation type="submission" date="2023-10" db="EMBL/GenBank/DDBJ databases">
        <title>Genome Sequence of the Bacteria from From Gut Wall in Crohn's Disease.</title>
        <authorList>
            <person name="Rodriguez-Palacios A."/>
        </authorList>
    </citation>
    <scope>NUCLEOTIDE SEQUENCE</scope>
    <source>
        <strain evidence="11">CavFT-hAR58</strain>
    </source>
</reference>
<dbReference type="FunFam" id="3.40.50.1820:FF:000005">
    <property type="entry name" value="Prolyl endopeptidase"/>
    <property type="match status" value="1"/>
</dbReference>
<evidence type="ECO:0000256" key="4">
    <source>
        <dbReference type="ARBA" id="ARBA00022670"/>
    </source>
</evidence>
<dbReference type="InterPro" id="IPR002470">
    <property type="entry name" value="Peptidase_S9A"/>
</dbReference>
<dbReference type="GO" id="GO:0070012">
    <property type="term" value="F:oligopeptidase activity"/>
    <property type="evidence" value="ECO:0007669"/>
    <property type="project" value="TreeGrafter"/>
</dbReference>
<dbReference type="Proteomes" id="UP001181347">
    <property type="component" value="Unassembled WGS sequence"/>
</dbReference>
<dbReference type="Pfam" id="PF00326">
    <property type="entry name" value="Peptidase_S9"/>
    <property type="match status" value="1"/>
</dbReference>
<comment type="similarity">
    <text evidence="2">Belongs to the peptidase S9A family.</text>
</comment>
<evidence type="ECO:0000259" key="10">
    <source>
        <dbReference type="Pfam" id="PF02897"/>
    </source>
</evidence>
<dbReference type="InterPro" id="IPR001375">
    <property type="entry name" value="Peptidase_S9_cat"/>
</dbReference>
<dbReference type="SUPFAM" id="SSF53474">
    <property type="entry name" value="alpha/beta-Hydrolases"/>
    <property type="match status" value="1"/>
</dbReference>
<dbReference type="GO" id="GO:0004252">
    <property type="term" value="F:serine-type endopeptidase activity"/>
    <property type="evidence" value="ECO:0007669"/>
    <property type="project" value="UniProtKB-EC"/>
</dbReference>
<accession>A0AAE4RWG2</accession>
<dbReference type="InterPro" id="IPR029058">
    <property type="entry name" value="AB_hydrolase_fold"/>
</dbReference>
<dbReference type="GO" id="GO:0006508">
    <property type="term" value="P:proteolysis"/>
    <property type="evidence" value="ECO:0007669"/>
    <property type="project" value="UniProtKB-KW"/>
</dbReference>
<evidence type="ECO:0000256" key="8">
    <source>
        <dbReference type="ARBA" id="ARBA00081187"/>
    </source>
</evidence>
<dbReference type="Gene3D" id="2.130.10.120">
    <property type="entry name" value="Prolyl oligopeptidase, N-terminal domain"/>
    <property type="match status" value="1"/>
</dbReference>
<comment type="caution">
    <text evidence="11">The sequence shown here is derived from an EMBL/GenBank/DDBJ whole genome shotgun (WGS) entry which is preliminary data.</text>
</comment>
<dbReference type="InterPro" id="IPR023302">
    <property type="entry name" value="Pept_S9A_N"/>
</dbReference>
<dbReference type="AlphaFoldDB" id="A0AAE4RWG2"/>
<dbReference type="PRINTS" id="PR00862">
    <property type="entry name" value="PROLIGOPTASE"/>
</dbReference>
<dbReference type="RefSeq" id="WP_315975959.1">
    <property type="nucleotide sequence ID" value="NZ_BAAFKU010000008.1"/>
</dbReference>
<gene>
    <name evidence="11" type="ORF">RVH17_01545</name>
</gene>
<evidence type="ECO:0000256" key="7">
    <source>
        <dbReference type="ARBA" id="ARBA00060121"/>
    </source>
</evidence>
<dbReference type="EC" id="3.4.21.26" evidence="3"/>
<keyword evidence="6" id="KW-0720">Serine protease</keyword>
<dbReference type="PROSITE" id="PS00708">
    <property type="entry name" value="PRO_ENDOPEP_SER"/>
    <property type="match status" value="1"/>
</dbReference>
<keyword evidence="5" id="KW-0378">Hydrolase</keyword>
<evidence type="ECO:0000313" key="11">
    <source>
        <dbReference type="EMBL" id="MDU0258812.1"/>
    </source>
</evidence>
<proteinExistence type="inferred from homology"/>
<comment type="catalytic activity">
    <reaction evidence="1">
        <text>Hydrolysis of Pro-|-Xaa &gt;&gt; Ala-|-Xaa in oligopeptides.</text>
        <dbReference type="EC" id="3.4.21.26"/>
    </reaction>
</comment>
<protein>
    <recommendedName>
        <fullName evidence="3">prolyl oligopeptidase</fullName>
        <ecNumber evidence="3">3.4.21.26</ecNumber>
    </recommendedName>
    <alternativeName>
        <fullName evidence="8">Proline-specific endopeptidase</fullName>
    </alternativeName>
</protein>
<dbReference type="InterPro" id="IPR051167">
    <property type="entry name" value="Prolyl_oligopep/macrocyclase"/>
</dbReference>
<dbReference type="SUPFAM" id="SSF50993">
    <property type="entry name" value="Peptidase/esterase 'gauge' domain"/>
    <property type="match status" value="1"/>
</dbReference>